<reference evidence="1 2" key="1">
    <citation type="submission" date="2019-07" db="EMBL/GenBank/DDBJ databases">
        <authorList>
            <person name="Hibberd C M."/>
            <person name="Gehrig L. J."/>
            <person name="Chang H.-W."/>
            <person name="Venkatesh S."/>
        </authorList>
    </citation>
    <scope>NUCLEOTIDE SEQUENCE [LARGE SCALE GENOMIC DNA]</scope>
    <source>
        <strain evidence="1">Ruminococcus_torques_SSTS_Bg7063</strain>
    </source>
</reference>
<dbReference type="RefSeq" id="WP_181984179.1">
    <property type="nucleotide sequence ID" value="NZ_CABHNA010000054.1"/>
</dbReference>
<evidence type="ECO:0008006" key="3">
    <source>
        <dbReference type="Google" id="ProtNLM"/>
    </source>
</evidence>
<keyword evidence="2" id="KW-1185">Reference proteome</keyword>
<dbReference type="EMBL" id="CABHNA010000054">
    <property type="protein sequence ID" value="VUX09805.1"/>
    <property type="molecule type" value="Genomic_DNA"/>
</dbReference>
<sequence length="66" mass="7733">MCKAIQEMYDDGVKDGIQQGVERGIAAVIRTCRNLNVSEEDTLNNVQREYELSMEEAKKYLETYWR</sequence>
<name>A0A564TRE9_9FIRM</name>
<proteinExistence type="predicted"/>
<dbReference type="AlphaFoldDB" id="A0A564TRE9"/>
<dbReference type="Proteomes" id="UP000363661">
    <property type="component" value="Unassembled WGS sequence"/>
</dbReference>
<protein>
    <recommendedName>
        <fullName evidence="3">Flagellar assembly protein H</fullName>
    </recommendedName>
</protein>
<evidence type="ECO:0000313" key="2">
    <source>
        <dbReference type="Proteomes" id="UP000363661"/>
    </source>
</evidence>
<evidence type="ECO:0000313" key="1">
    <source>
        <dbReference type="EMBL" id="VUX09805.1"/>
    </source>
</evidence>
<accession>A0A564TRE9</accession>
<organism evidence="1 2">
    <name type="scientific">[Ruminococcus] torques</name>
    <dbReference type="NCBI Taxonomy" id="33039"/>
    <lineage>
        <taxon>Bacteria</taxon>
        <taxon>Bacillati</taxon>
        <taxon>Bacillota</taxon>
        <taxon>Clostridia</taxon>
        <taxon>Lachnospirales</taxon>
        <taxon>Lachnospiraceae</taxon>
        <taxon>Mediterraneibacter</taxon>
    </lineage>
</organism>
<gene>
    <name evidence="1" type="ORF">RTSSTS7063_01578</name>
</gene>